<keyword evidence="1" id="KW-0472">Membrane</keyword>
<sequence>MNTSKDKIDKKFLIRDNSILLIVALVFSVLTYFNIVDGYALGRNGRYYLSEEPLMFYIVVAPKIIVSFICFYYSVRNYLKFRV</sequence>
<protein>
    <submittedName>
        <fullName evidence="2">Uncharacterized protein</fullName>
    </submittedName>
</protein>
<keyword evidence="3" id="KW-1185">Reference proteome</keyword>
<name>A0ABY7AKW5_9ALTE</name>
<feature type="transmembrane region" description="Helical" evidence="1">
    <location>
        <begin position="55"/>
        <end position="75"/>
    </location>
</feature>
<gene>
    <name evidence="2" type="ORF">OLW01_12305</name>
</gene>
<evidence type="ECO:0000256" key="1">
    <source>
        <dbReference type="SAM" id="Phobius"/>
    </source>
</evidence>
<evidence type="ECO:0000313" key="2">
    <source>
        <dbReference type="EMBL" id="WAJ69917.1"/>
    </source>
</evidence>
<organism evidence="2 3">
    <name type="scientific">Catenovulum adriaticum</name>
    <dbReference type="NCBI Taxonomy" id="2984846"/>
    <lineage>
        <taxon>Bacteria</taxon>
        <taxon>Pseudomonadati</taxon>
        <taxon>Pseudomonadota</taxon>
        <taxon>Gammaproteobacteria</taxon>
        <taxon>Alteromonadales</taxon>
        <taxon>Alteromonadaceae</taxon>
        <taxon>Catenovulum</taxon>
    </lineage>
</organism>
<reference evidence="2" key="1">
    <citation type="submission" date="2022-10" db="EMBL/GenBank/DDBJ databases">
        <title>Catenovulum adriacola sp. nov. isolated in the Harbour of Susak.</title>
        <authorList>
            <person name="Schoch T."/>
            <person name="Reich S.J."/>
            <person name="Stoeferle S."/>
            <person name="Flaiz M."/>
            <person name="Kazda M."/>
            <person name="Riedel C.U."/>
            <person name="Duerre P."/>
        </authorList>
    </citation>
    <scope>NUCLEOTIDE SEQUENCE</scope>
    <source>
        <strain evidence="2">TS8</strain>
    </source>
</reference>
<proteinExistence type="predicted"/>
<accession>A0ABY7AKW5</accession>
<feature type="transmembrane region" description="Helical" evidence="1">
    <location>
        <begin position="12"/>
        <end position="35"/>
    </location>
</feature>
<dbReference type="EMBL" id="CP109965">
    <property type="protein sequence ID" value="WAJ69917.1"/>
    <property type="molecule type" value="Genomic_DNA"/>
</dbReference>
<keyword evidence="1" id="KW-0812">Transmembrane</keyword>
<dbReference type="Proteomes" id="UP001163726">
    <property type="component" value="Chromosome"/>
</dbReference>
<evidence type="ECO:0000313" key="3">
    <source>
        <dbReference type="Proteomes" id="UP001163726"/>
    </source>
</evidence>
<dbReference type="RefSeq" id="WP_268074210.1">
    <property type="nucleotide sequence ID" value="NZ_CP109965.1"/>
</dbReference>
<keyword evidence="1" id="KW-1133">Transmembrane helix</keyword>